<accession>A0A9P5WWR9</accession>
<evidence type="ECO:0000313" key="2">
    <source>
        <dbReference type="EMBL" id="KAF9439742.1"/>
    </source>
</evidence>
<evidence type="ECO:0000313" key="3">
    <source>
        <dbReference type="Proteomes" id="UP000807342"/>
    </source>
</evidence>
<name>A0A9P5WWR9_9AGAR</name>
<sequence>MHRFSHTTEGLARRAGTQLDAKSDGEPSSDFSCDSLIPLSSTFTIYGNCDVRPDMHLTIITLDASWGSGWTP</sequence>
<organism evidence="2 3">
    <name type="scientific">Macrolepiota fuliginosa MF-IS2</name>
    <dbReference type="NCBI Taxonomy" id="1400762"/>
    <lineage>
        <taxon>Eukaryota</taxon>
        <taxon>Fungi</taxon>
        <taxon>Dikarya</taxon>
        <taxon>Basidiomycota</taxon>
        <taxon>Agaricomycotina</taxon>
        <taxon>Agaricomycetes</taxon>
        <taxon>Agaricomycetidae</taxon>
        <taxon>Agaricales</taxon>
        <taxon>Agaricineae</taxon>
        <taxon>Agaricaceae</taxon>
        <taxon>Macrolepiota</taxon>
    </lineage>
</organism>
<dbReference type="EMBL" id="MU153541">
    <property type="protein sequence ID" value="KAF9439742.1"/>
    <property type="molecule type" value="Genomic_DNA"/>
</dbReference>
<protein>
    <submittedName>
        <fullName evidence="2">Uncharacterized protein</fullName>
    </submittedName>
</protein>
<evidence type="ECO:0000256" key="1">
    <source>
        <dbReference type="SAM" id="MobiDB-lite"/>
    </source>
</evidence>
<reference evidence="2" key="1">
    <citation type="submission" date="2020-11" db="EMBL/GenBank/DDBJ databases">
        <authorList>
            <consortium name="DOE Joint Genome Institute"/>
            <person name="Ahrendt S."/>
            <person name="Riley R."/>
            <person name="Andreopoulos W."/>
            <person name="Labutti K."/>
            <person name="Pangilinan J."/>
            <person name="Ruiz-Duenas F.J."/>
            <person name="Barrasa J.M."/>
            <person name="Sanchez-Garcia M."/>
            <person name="Camarero S."/>
            <person name="Miyauchi S."/>
            <person name="Serrano A."/>
            <person name="Linde D."/>
            <person name="Babiker R."/>
            <person name="Drula E."/>
            <person name="Ayuso-Fernandez I."/>
            <person name="Pacheco R."/>
            <person name="Padilla G."/>
            <person name="Ferreira P."/>
            <person name="Barriuso J."/>
            <person name="Kellner H."/>
            <person name="Castanera R."/>
            <person name="Alfaro M."/>
            <person name="Ramirez L."/>
            <person name="Pisabarro A.G."/>
            <person name="Kuo A."/>
            <person name="Tritt A."/>
            <person name="Lipzen A."/>
            <person name="He G."/>
            <person name="Yan M."/>
            <person name="Ng V."/>
            <person name="Cullen D."/>
            <person name="Martin F."/>
            <person name="Rosso M.-N."/>
            <person name="Henrissat B."/>
            <person name="Hibbett D."/>
            <person name="Martinez A.T."/>
            <person name="Grigoriev I.V."/>
        </authorList>
    </citation>
    <scope>NUCLEOTIDE SEQUENCE</scope>
    <source>
        <strain evidence="2">MF-IS2</strain>
    </source>
</reference>
<comment type="caution">
    <text evidence="2">The sequence shown here is derived from an EMBL/GenBank/DDBJ whole genome shotgun (WGS) entry which is preliminary data.</text>
</comment>
<proteinExistence type="predicted"/>
<keyword evidence="3" id="KW-1185">Reference proteome</keyword>
<dbReference type="Proteomes" id="UP000807342">
    <property type="component" value="Unassembled WGS sequence"/>
</dbReference>
<feature type="region of interest" description="Disordered" evidence="1">
    <location>
        <begin position="1"/>
        <end position="31"/>
    </location>
</feature>
<dbReference type="AlphaFoldDB" id="A0A9P5WWR9"/>
<gene>
    <name evidence="2" type="ORF">P691DRAFT_805595</name>
</gene>